<proteinExistence type="predicted"/>
<reference evidence="2 3" key="1">
    <citation type="submission" date="2016-07" db="EMBL/GenBank/DDBJ databases">
        <authorList>
            <person name="Townsley L."/>
            <person name="Shank E.A."/>
        </authorList>
    </citation>
    <scope>NUCLEOTIDE SEQUENCE [LARGE SCALE GENOMIC DNA]</scope>
    <source>
        <strain evidence="2 3">CH01</strain>
    </source>
</reference>
<accession>A0ABX2ZVF6</accession>
<gene>
    <name evidence="2" type="ORF">BED47_19595</name>
</gene>
<comment type="caution">
    <text evidence="2">The sequence shown here is derived from an EMBL/GenBank/DDBJ whole genome shotgun (WGS) entry which is preliminary data.</text>
</comment>
<dbReference type="PROSITE" id="PS51819">
    <property type="entry name" value="VOC"/>
    <property type="match status" value="1"/>
</dbReference>
<evidence type="ECO:0000259" key="1">
    <source>
        <dbReference type="PROSITE" id="PS51819"/>
    </source>
</evidence>
<dbReference type="PANTHER" id="PTHR36437:SF2">
    <property type="entry name" value="GLYOXALASE_BLEOMYCIN RESISTANCE PROTEIN_DIOXYGENASE"/>
    <property type="match status" value="1"/>
</dbReference>
<dbReference type="PANTHER" id="PTHR36437">
    <property type="entry name" value="GLYOXALASE/BLEOMYCIN RESISTANCE PROTEIN/DIOXYGENASE"/>
    <property type="match status" value="1"/>
</dbReference>
<organism evidence="2 3">
    <name type="scientific">Gottfriedia luciferensis</name>
    <dbReference type="NCBI Taxonomy" id="178774"/>
    <lineage>
        <taxon>Bacteria</taxon>
        <taxon>Bacillati</taxon>
        <taxon>Bacillota</taxon>
        <taxon>Bacilli</taxon>
        <taxon>Bacillales</taxon>
        <taxon>Bacillaceae</taxon>
        <taxon>Gottfriedia</taxon>
    </lineage>
</organism>
<sequence>MSEHFKRIDTVFLQVIDFEKAVDWYCSVLGFTVRWNDPINGYAALNIGETPLTLVRKTNQLENPNKHMSFNFYTPNIEQAYNHLKEHDVEVEKLNEDGTFKWFEFKDLEGNRLGVCSFPE</sequence>
<dbReference type="InterPro" id="IPR037523">
    <property type="entry name" value="VOC_core"/>
</dbReference>
<keyword evidence="3" id="KW-1185">Reference proteome</keyword>
<dbReference type="RefSeq" id="WP_069033275.1">
    <property type="nucleotide sequence ID" value="NZ_MDKC01000008.1"/>
</dbReference>
<dbReference type="SUPFAM" id="SSF54593">
    <property type="entry name" value="Glyoxalase/Bleomycin resistance protein/Dihydroxybiphenyl dioxygenase"/>
    <property type="match status" value="1"/>
</dbReference>
<evidence type="ECO:0000313" key="2">
    <source>
        <dbReference type="EMBL" id="ODG92414.1"/>
    </source>
</evidence>
<dbReference type="Proteomes" id="UP000094580">
    <property type="component" value="Unassembled WGS sequence"/>
</dbReference>
<dbReference type="Pfam" id="PF00903">
    <property type="entry name" value="Glyoxalase"/>
    <property type="match status" value="1"/>
</dbReference>
<name>A0ABX2ZVF6_9BACI</name>
<dbReference type="Gene3D" id="3.10.180.10">
    <property type="entry name" value="2,3-Dihydroxybiphenyl 1,2-Dioxygenase, domain 1"/>
    <property type="match status" value="1"/>
</dbReference>
<feature type="domain" description="VOC" evidence="1">
    <location>
        <begin position="7"/>
        <end position="118"/>
    </location>
</feature>
<dbReference type="EMBL" id="MDKC01000008">
    <property type="protein sequence ID" value="ODG92414.1"/>
    <property type="molecule type" value="Genomic_DNA"/>
</dbReference>
<evidence type="ECO:0000313" key="3">
    <source>
        <dbReference type="Proteomes" id="UP000094580"/>
    </source>
</evidence>
<dbReference type="InterPro" id="IPR029068">
    <property type="entry name" value="Glyas_Bleomycin-R_OHBP_Dase"/>
</dbReference>
<protein>
    <recommendedName>
        <fullName evidence="1">VOC domain-containing protein</fullName>
    </recommendedName>
</protein>
<dbReference type="InterPro" id="IPR004360">
    <property type="entry name" value="Glyas_Fos-R_dOase_dom"/>
</dbReference>